<evidence type="ECO:0000313" key="18">
    <source>
        <dbReference type="EMBL" id="CUV66361.1"/>
    </source>
</evidence>
<dbReference type="Gene3D" id="3.30.420.10">
    <property type="entry name" value="Ribonuclease H-like superfamily/Ribonuclease H"/>
    <property type="match status" value="1"/>
</dbReference>
<dbReference type="PANTHER" id="PTHR10954:SF18">
    <property type="entry name" value="RIBONUCLEASE HII"/>
    <property type="match status" value="1"/>
</dbReference>
<organism evidence="18">
    <name type="scientific">Sulfurovum sp. enrichment culture clone C5</name>
    <dbReference type="NCBI Taxonomy" id="497650"/>
    <lineage>
        <taxon>Bacteria</taxon>
        <taxon>Pseudomonadati</taxon>
        <taxon>Campylobacterota</taxon>
        <taxon>Epsilonproteobacteria</taxon>
        <taxon>Campylobacterales</taxon>
        <taxon>Sulfurovaceae</taxon>
        <taxon>Sulfurovum</taxon>
        <taxon>environmental samples</taxon>
    </lineage>
</organism>
<proteinExistence type="inferred from homology"/>
<evidence type="ECO:0000256" key="6">
    <source>
        <dbReference type="ARBA" id="ARBA00012180"/>
    </source>
</evidence>
<evidence type="ECO:0000256" key="9">
    <source>
        <dbReference type="ARBA" id="ARBA00022722"/>
    </source>
</evidence>
<sequence>MQNKQQLCGIDEAGRGPLAGPLVMAGVVLIEPVKDLADSKKLSSKKREKLFEEIIQASKYHIVTINSEQIDDMGISACLSYGLKNIIENLREFDYLFDGNCTFGVENIKTMIKADDKVHEVSAASILAKVTRDRIMQDYDTLYPEYGFKSHKGYGTKSHIEAILKFGRCDIHRYTYRIKNIDY</sequence>
<feature type="binding site" evidence="14 15">
    <location>
        <position position="98"/>
    </location>
    <ligand>
        <name>a divalent metal cation</name>
        <dbReference type="ChEBI" id="CHEBI:60240"/>
    </ligand>
</feature>
<dbReference type="Pfam" id="PF01351">
    <property type="entry name" value="RNase_HII"/>
    <property type="match status" value="1"/>
</dbReference>
<keyword evidence="11 14" id="KW-0255">Endonuclease</keyword>
<dbReference type="InterPro" id="IPR012337">
    <property type="entry name" value="RNaseH-like_sf"/>
</dbReference>
<keyword evidence="8 14" id="KW-0963">Cytoplasm</keyword>
<dbReference type="AlphaFoldDB" id="A0A0S4XQJ2"/>
<dbReference type="CDD" id="cd07182">
    <property type="entry name" value="RNase_HII_bacteria_HII_like"/>
    <property type="match status" value="1"/>
</dbReference>
<evidence type="ECO:0000256" key="13">
    <source>
        <dbReference type="ARBA" id="ARBA00023211"/>
    </source>
</evidence>
<comment type="similarity">
    <text evidence="5 14 16">Belongs to the RNase HII family.</text>
</comment>
<dbReference type="GO" id="GO:0030145">
    <property type="term" value="F:manganese ion binding"/>
    <property type="evidence" value="ECO:0007669"/>
    <property type="project" value="UniProtKB-UniRule"/>
</dbReference>
<dbReference type="EMBL" id="FAXN01000084">
    <property type="protein sequence ID" value="CUV66361.1"/>
    <property type="molecule type" value="Genomic_DNA"/>
</dbReference>
<dbReference type="InterPro" id="IPR024567">
    <property type="entry name" value="RNase_HII/HIII_dom"/>
</dbReference>
<evidence type="ECO:0000259" key="17">
    <source>
        <dbReference type="PROSITE" id="PS51975"/>
    </source>
</evidence>
<dbReference type="GO" id="GO:0043137">
    <property type="term" value="P:DNA replication, removal of RNA primer"/>
    <property type="evidence" value="ECO:0007669"/>
    <property type="project" value="TreeGrafter"/>
</dbReference>
<dbReference type="HAMAP" id="MF_00052_B">
    <property type="entry name" value="RNase_HII_B"/>
    <property type="match status" value="1"/>
</dbReference>
<keyword evidence="10 14" id="KW-0479">Metal-binding</keyword>
<dbReference type="InterPro" id="IPR001352">
    <property type="entry name" value="RNase_HII/HIII"/>
</dbReference>
<evidence type="ECO:0000256" key="1">
    <source>
        <dbReference type="ARBA" id="ARBA00000077"/>
    </source>
</evidence>
<evidence type="ECO:0000256" key="2">
    <source>
        <dbReference type="ARBA" id="ARBA00001946"/>
    </source>
</evidence>
<dbReference type="GO" id="GO:0004523">
    <property type="term" value="F:RNA-DNA hybrid ribonuclease activity"/>
    <property type="evidence" value="ECO:0007669"/>
    <property type="project" value="UniProtKB-UniRule"/>
</dbReference>
<dbReference type="GO" id="GO:0003723">
    <property type="term" value="F:RNA binding"/>
    <property type="evidence" value="ECO:0007669"/>
    <property type="project" value="UniProtKB-UniRule"/>
</dbReference>
<protein>
    <recommendedName>
        <fullName evidence="7 14">Ribonuclease HII</fullName>
        <shortName evidence="14">RNase HII</shortName>
        <ecNumber evidence="6 14">3.1.26.4</ecNumber>
    </recommendedName>
</protein>
<accession>A0A0S4XQJ2</accession>
<dbReference type="GO" id="GO:0005737">
    <property type="term" value="C:cytoplasm"/>
    <property type="evidence" value="ECO:0007669"/>
    <property type="project" value="UniProtKB-SubCell"/>
</dbReference>
<evidence type="ECO:0000256" key="8">
    <source>
        <dbReference type="ARBA" id="ARBA00022490"/>
    </source>
</evidence>
<evidence type="ECO:0000256" key="4">
    <source>
        <dbReference type="ARBA" id="ARBA00004496"/>
    </source>
</evidence>
<evidence type="ECO:0000256" key="7">
    <source>
        <dbReference type="ARBA" id="ARBA00019179"/>
    </source>
</evidence>
<dbReference type="NCBIfam" id="NF000595">
    <property type="entry name" value="PRK00015.1-3"/>
    <property type="match status" value="1"/>
</dbReference>
<comment type="subcellular location">
    <subcellularLocation>
        <location evidence="4 14">Cytoplasm</location>
    </subcellularLocation>
</comment>
<dbReference type="PROSITE" id="PS51975">
    <property type="entry name" value="RNASE_H_2"/>
    <property type="match status" value="1"/>
</dbReference>
<dbReference type="GO" id="GO:0032299">
    <property type="term" value="C:ribonuclease H2 complex"/>
    <property type="evidence" value="ECO:0007669"/>
    <property type="project" value="TreeGrafter"/>
</dbReference>
<keyword evidence="13 14" id="KW-0464">Manganese</keyword>
<feature type="domain" description="RNase H type-2" evidence="17">
    <location>
        <begin position="5"/>
        <end position="183"/>
    </location>
</feature>
<evidence type="ECO:0000256" key="16">
    <source>
        <dbReference type="RuleBase" id="RU003515"/>
    </source>
</evidence>
<keyword evidence="9 14" id="KW-0540">Nuclease</keyword>
<feature type="binding site" evidence="14 15">
    <location>
        <position position="11"/>
    </location>
    <ligand>
        <name>a divalent metal cation</name>
        <dbReference type="ChEBI" id="CHEBI:60240"/>
    </ligand>
</feature>
<dbReference type="PANTHER" id="PTHR10954">
    <property type="entry name" value="RIBONUCLEASE H2 SUBUNIT A"/>
    <property type="match status" value="1"/>
</dbReference>
<evidence type="ECO:0000256" key="10">
    <source>
        <dbReference type="ARBA" id="ARBA00022723"/>
    </source>
</evidence>
<evidence type="ECO:0000256" key="15">
    <source>
        <dbReference type="PROSITE-ProRule" id="PRU01319"/>
    </source>
</evidence>
<dbReference type="EC" id="3.1.26.4" evidence="6 14"/>
<dbReference type="GO" id="GO:0006298">
    <property type="term" value="P:mismatch repair"/>
    <property type="evidence" value="ECO:0007669"/>
    <property type="project" value="TreeGrafter"/>
</dbReference>
<comment type="function">
    <text evidence="3 14 16">Endonuclease that specifically degrades the RNA of RNA-DNA hybrids.</text>
</comment>
<dbReference type="InterPro" id="IPR022898">
    <property type="entry name" value="RNase_HII"/>
</dbReference>
<reference evidence="18" key="1">
    <citation type="submission" date="2015-11" db="EMBL/GenBank/DDBJ databases">
        <authorList>
            <person name="Zhang Y."/>
            <person name="Guo Z."/>
        </authorList>
    </citation>
    <scope>NUCLEOTIDE SEQUENCE</scope>
    <source>
        <strain evidence="18">BN30871</strain>
    </source>
</reference>
<evidence type="ECO:0000256" key="14">
    <source>
        <dbReference type="HAMAP-Rule" id="MF_00052"/>
    </source>
</evidence>
<evidence type="ECO:0000256" key="12">
    <source>
        <dbReference type="ARBA" id="ARBA00022801"/>
    </source>
</evidence>
<comment type="cofactor">
    <cofactor evidence="14 15">
        <name>Mn(2+)</name>
        <dbReference type="ChEBI" id="CHEBI:29035"/>
    </cofactor>
    <cofactor evidence="14 15">
        <name>Mg(2+)</name>
        <dbReference type="ChEBI" id="CHEBI:18420"/>
    </cofactor>
    <text evidence="14 15">Manganese or magnesium. Binds 1 divalent metal ion per monomer in the absence of substrate. May bind a second metal ion after substrate binding.</text>
</comment>
<comment type="catalytic activity">
    <reaction evidence="1 14 15 16">
        <text>Endonucleolytic cleavage to 5'-phosphomonoester.</text>
        <dbReference type="EC" id="3.1.26.4"/>
    </reaction>
</comment>
<name>A0A0S4XQJ2_9BACT</name>
<comment type="cofactor">
    <cofactor evidence="2">
        <name>Mg(2+)</name>
        <dbReference type="ChEBI" id="CHEBI:18420"/>
    </cofactor>
</comment>
<evidence type="ECO:0000256" key="11">
    <source>
        <dbReference type="ARBA" id="ARBA00022759"/>
    </source>
</evidence>
<dbReference type="SUPFAM" id="SSF53098">
    <property type="entry name" value="Ribonuclease H-like"/>
    <property type="match status" value="1"/>
</dbReference>
<evidence type="ECO:0000256" key="5">
    <source>
        <dbReference type="ARBA" id="ARBA00007383"/>
    </source>
</evidence>
<evidence type="ECO:0000256" key="3">
    <source>
        <dbReference type="ARBA" id="ARBA00004065"/>
    </source>
</evidence>
<feature type="binding site" evidence="14 15">
    <location>
        <position position="12"/>
    </location>
    <ligand>
        <name>a divalent metal cation</name>
        <dbReference type="ChEBI" id="CHEBI:60240"/>
    </ligand>
</feature>
<keyword evidence="12 14" id="KW-0378">Hydrolase</keyword>
<gene>
    <name evidence="14 18" type="primary">rnhB</name>
    <name evidence="18" type="ORF">BN3087_80010</name>
</gene>
<dbReference type="InterPro" id="IPR036397">
    <property type="entry name" value="RNaseH_sf"/>
</dbReference>